<protein>
    <recommendedName>
        <fullName evidence="6">Ion-translocating oxidoreductase complex subunit G</fullName>
        <ecNumber evidence="6">7.-.-.-</ecNumber>
    </recommendedName>
    <alternativeName>
        <fullName evidence="6">Rnf electron transport complex subunit G</fullName>
    </alternativeName>
</protein>
<evidence type="ECO:0000256" key="6">
    <source>
        <dbReference type="HAMAP-Rule" id="MF_00479"/>
    </source>
</evidence>
<feature type="transmembrane region" description="Helical" evidence="7">
    <location>
        <begin position="20"/>
        <end position="39"/>
    </location>
</feature>
<evidence type="ECO:0000259" key="8">
    <source>
        <dbReference type="SMART" id="SM00900"/>
    </source>
</evidence>
<dbReference type="SMART" id="SM00900">
    <property type="entry name" value="FMN_bind"/>
    <property type="match status" value="1"/>
</dbReference>
<dbReference type="EC" id="7.-.-.-" evidence="6"/>
<proteinExistence type="inferred from homology"/>
<comment type="subcellular location">
    <subcellularLocation>
        <location evidence="6">Cell membrane</location>
        <topology evidence="6">Single-pass membrane protein</topology>
    </subcellularLocation>
</comment>
<evidence type="ECO:0000256" key="2">
    <source>
        <dbReference type="ARBA" id="ARBA00022553"/>
    </source>
</evidence>
<keyword evidence="3 6" id="KW-0285">Flavoprotein</keyword>
<sequence length="233" mass="25175">MSQQQTISTPSTANTSSKKMLTAMVGIGVICALLIVLVYDGTKERIEQLRAEALEKAVFRVLPGVSSSQMFELGADGIFKPVTKPEGKNPVVFAGYNDAGEFLGVAIEGSGQGYADIIRILYGYNPETQTIVGFYVLESKETPGLGDKIEKVDHFLANFTELSAKLTADFSQIENQIIPVKQGAKTNPWEVEGITGATISSRAIGNILGESTATMVPLIFAQKENFKKNPHQK</sequence>
<gene>
    <name evidence="6" type="primary">rnfG</name>
    <name evidence="9" type="ORF">L0U89_19345</name>
</gene>
<comment type="cofactor">
    <cofactor evidence="6">
        <name>FMN</name>
        <dbReference type="ChEBI" id="CHEBI:58210"/>
    </cofactor>
</comment>
<dbReference type="HAMAP" id="MF_00479">
    <property type="entry name" value="RsxG_RnfG"/>
    <property type="match status" value="1"/>
</dbReference>
<evidence type="ECO:0000256" key="4">
    <source>
        <dbReference type="ARBA" id="ARBA00022643"/>
    </source>
</evidence>
<accession>A0ABS9BZX6</accession>
<dbReference type="RefSeq" id="WP_234863037.1">
    <property type="nucleotide sequence ID" value="NZ_JAKEVZ010000023.1"/>
</dbReference>
<evidence type="ECO:0000313" key="10">
    <source>
        <dbReference type="Proteomes" id="UP001201449"/>
    </source>
</evidence>
<feature type="domain" description="FMN-binding" evidence="8">
    <location>
        <begin position="113"/>
        <end position="215"/>
    </location>
</feature>
<dbReference type="InterPro" id="IPR010209">
    <property type="entry name" value="Ion_transpt_RnfG/RsxG"/>
</dbReference>
<dbReference type="InterPro" id="IPR007329">
    <property type="entry name" value="FMN-bd"/>
</dbReference>
<evidence type="ECO:0000256" key="7">
    <source>
        <dbReference type="SAM" id="Phobius"/>
    </source>
</evidence>
<keyword evidence="6 7" id="KW-0812">Transmembrane</keyword>
<keyword evidence="6" id="KW-1278">Translocase</keyword>
<keyword evidence="6 7" id="KW-0472">Membrane</keyword>
<evidence type="ECO:0000256" key="3">
    <source>
        <dbReference type="ARBA" id="ARBA00022630"/>
    </source>
</evidence>
<evidence type="ECO:0000313" key="9">
    <source>
        <dbReference type="EMBL" id="MCF1753225.1"/>
    </source>
</evidence>
<keyword evidence="2 6" id="KW-0597">Phosphoprotein</keyword>
<dbReference type="Pfam" id="PF04205">
    <property type="entry name" value="FMN_bind"/>
    <property type="match status" value="1"/>
</dbReference>
<dbReference type="Proteomes" id="UP001201449">
    <property type="component" value="Unassembled WGS sequence"/>
</dbReference>
<keyword evidence="5 6" id="KW-0249">Electron transport</keyword>
<keyword evidence="1 6" id="KW-0813">Transport</keyword>
<evidence type="ECO:0000256" key="1">
    <source>
        <dbReference type="ARBA" id="ARBA00022448"/>
    </source>
</evidence>
<feature type="modified residue" description="FMN phosphoryl threonine" evidence="6">
    <location>
        <position position="198"/>
    </location>
</feature>
<comment type="caution">
    <text evidence="9">The sequence shown here is derived from an EMBL/GenBank/DDBJ whole genome shotgun (WGS) entry which is preliminary data.</text>
</comment>
<name>A0ABS9BZX6_9BACT</name>
<keyword evidence="4 6" id="KW-0288">FMN</keyword>
<evidence type="ECO:0000256" key="5">
    <source>
        <dbReference type="ARBA" id="ARBA00022982"/>
    </source>
</evidence>
<dbReference type="EMBL" id="JAKEVZ010000023">
    <property type="protein sequence ID" value="MCF1753225.1"/>
    <property type="molecule type" value="Genomic_DNA"/>
</dbReference>
<comment type="similarity">
    <text evidence="6">Belongs to the RnfG family.</text>
</comment>
<dbReference type="PANTHER" id="PTHR36118:SF1">
    <property type="entry name" value="ION-TRANSLOCATING OXIDOREDUCTASE COMPLEX SUBUNIT G"/>
    <property type="match status" value="1"/>
</dbReference>
<dbReference type="PANTHER" id="PTHR36118">
    <property type="entry name" value="ION-TRANSLOCATING OXIDOREDUCTASE COMPLEX SUBUNIT G"/>
    <property type="match status" value="1"/>
</dbReference>
<reference evidence="9 10" key="1">
    <citation type="submission" date="2022-01" db="EMBL/GenBank/DDBJ databases">
        <title>Mariniradius saccharolyticus sp. nov., isolated from sediment of a river.</title>
        <authorList>
            <person name="Liu H."/>
        </authorList>
    </citation>
    <scope>NUCLEOTIDE SEQUENCE [LARGE SCALE GENOMIC DNA]</scope>
    <source>
        <strain evidence="9 10">RY-2</strain>
    </source>
</reference>
<organism evidence="9 10">
    <name type="scientific">Mariniradius sediminis</name>
    <dbReference type="NCBI Taxonomy" id="2909237"/>
    <lineage>
        <taxon>Bacteria</taxon>
        <taxon>Pseudomonadati</taxon>
        <taxon>Bacteroidota</taxon>
        <taxon>Cytophagia</taxon>
        <taxon>Cytophagales</taxon>
        <taxon>Cyclobacteriaceae</taxon>
        <taxon>Mariniradius</taxon>
    </lineage>
</organism>
<keyword evidence="10" id="KW-1185">Reference proteome</keyword>
<keyword evidence="6" id="KW-1003">Cell membrane</keyword>
<comment type="function">
    <text evidence="6">Part of a membrane-bound complex that couples electron transfer with translocation of ions across the membrane.</text>
</comment>
<keyword evidence="6 7" id="KW-1133">Transmembrane helix</keyword>
<comment type="subunit">
    <text evidence="6">The complex is composed of six subunits: RnfA, RnfB, RnfC, RnfD, RnfE and RnfG.</text>
</comment>